<dbReference type="Gene3D" id="3.80.10.10">
    <property type="entry name" value="Ribonuclease Inhibitor"/>
    <property type="match status" value="1"/>
</dbReference>
<proteinExistence type="predicted"/>
<dbReference type="EMBL" id="GDID01006088">
    <property type="protein sequence ID" value="JAP90518.1"/>
    <property type="molecule type" value="Transcribed_RNA"/>
</dbReference>
<dbReference type="InterPro" id="IPR026906">
    <property type="entry name" value="LRR_5"/>
</dbReference>
<dbReference type="Pfam" id="PF13306">
    <property type="entry name" value="LRR_5"/>
    <property type="match status" value="1"/>
</dbReference>
<name>A0A146K243_9EUKA</name>
<evidence type="ECO:0000313" key="1">
    <source>
        <dbReference type="EMBL" id="JAP90518.1"/>
    </source>
</evidence>
<sequence length="108" mass="12629">SKRILNFDQQVMVEDSQYKQDQYDIDFQPLGQILHFQVIIGQNIQLIDQNAFHSNVELKIALFPQVLLIKQSAFYGCSSLRLFQSENLKEVESHVFYRCSLLSQINAY</sequence>
<protein>
    <submittedName>
        <fullName evidence="1">Leucine rich repeats-containing protein</fullName>
    </submittedName>
</protein>
<accession>A0A146K243</accession>
<organism evidence="1">
    <name type="scientific">Trepomonas sp. PC1</name>
    <dbReference type="NCBI Taxonomy" id="1076344"/>
    <lineage>
        <taxon>Eukaryota</taxon>
        <taxon>Metamonada</taxon>
        <taxon>Diplomonadida</taxon>
        <taxon>Hexamitidae</taxon>
        <taxon>Hexamitinae</taxon>
        <taxon>Trepomonas</taxon>
    </lineage>
</organism>
<gene>
    <name evidence="1" type="ORF">TPC1_20183</name>
</gene>
<dbReference type="AlphaFoldDB" id="A0A146K243"/>
<dbReference type="InterPro" id="IPR032675">
    <property type="entry name" value="LRR_dom_sf"/>
</dbReference>
<feature type="non-terminal residue" evidence="1">
    <location>
        <position position="1"/>
    </location>
</feature>
<reference evidence="1" key="1">
    <citation type="submission" date="2015-07" db="EMBL/GenBank/DDBJ databases">
        <title>Adaptation to a free-living lifestyle via gene acquisitions in the diplomonad Trepomonas sp. PC1.</title>
        <authorList>
            <person name="Xu F."/>
            <person name="Jerlstrom-Hultqvist J."/>
            <person name="Kolisko M."/>
            <person name="Simpson A.G.B."/>
            <person name="Roger A.J."/>
            <person name="Svard S.G."/>
            <person name="Andersson J.O."/>
        </authorList>
    </citation>
    <scope>NUCLEOTIDE SEQUENCE</scope>
    <source>
        <strain evidence="1">PC1</strain>
    </source>
</reference>
<feature type="non-terminal residue" evidence="1">
    <location>
        <position position="108"/>
    </location>
</feature>